<evidence type="ECO:0000313" key="2">
    <source>
        <dbReference type="EMBL" id="AYO32073.1"/>
    </source>
</evidence>
<sequence>MTSCQVSLYPLGNPAYQKVVLEALKNLKTCGIQVDVNPMSTILMGEDEEVWKAVRCLYETGRKSGDVVMVVTLSSRCGTECKKDAENMG</sequence>
<dbReference type="RefSeq" id="WP_120766894.1">
    <property type="nucleotide sequence ID" value="NZ_CP033169.1"/>
</dbReference>
<proteinExistence type="predicted"/>
<keyword evidence="3" id="KW-1185">Reference proteome</keyword>
<dbReference type="InterPro" id="IPR029756">
    <property type="entry name" value="MTH1187/YkoF-like"/>
</dbReference>
<evidence type="ECO:0000259" key="1">
    <source>
        <dbReference type="Pfam" id="PF07615"/>
    </source>
</evidence>
<evidence type="ECO:0000313" key="3">
    <source>
        <dbReference type="Proteomes" id="UP000280960"/>
    </source>
</evidence>
<dbReference type="InterPro" id="IPR011522">
    <property type="entry name" value="Thiamin/HMP-bd_put_YkoF"/>
</dbReference>
<gene>
    <name evidence="2" type="ORF">D2962_17020</name>
</gene>
<dbReference type="SUPFAM" id="SSF89957">
    <property type="entry name" value="MTH1187/YkoF-like"/>
    <property type="match status" value="1"/>
</dbReference>
<dbReference type="Proteomes" id="UP000280960">
    <property type="component" value="Chromosome"/>
</dbReference>
<name>A0A3G2R9H8_9FIRM</name>
<dbReference type="Pfam" id="PF07615">
    <property type="entry name" value="Ykof"/>
    <property type="match status" value="1"/>
</dbReference>
<dbReference type="KEGG" id="bacg:D2962_17020"/>
<protein>
    <recommendedName>
        <fullName evidence="1">Thiamin/hydroxymethyl pyrimidine-binding YkoF putative domain-containing protein</fullName>
    </recommendedName>
</protein>
<feature type="domain" description="Thiamin/hydroxymethyl pyrimidine-binding YkoF putative" evidence="1">
    <location>
        <begin position="2"/>
        <end position="79"/>
    </location>
</feature>
<accession>A0A3G2R9H8</accession>
<dbReference type="EMBL" id="CP033169">
    <property type="protein sequence ID" value="AYO32073.1"/>
    <property type="molecule type" value="Genomic_DNA"/>
</dbReference>
<organism evidence="2 3">
    <name type="scientific">Biomaibacter acetigenes</name>
    <dbReference type="NCBI Taxonomy" id="2316383"/>
    <lineage>
        <taxon>Bacteria</taxon>
        <taxon>Bacillati</taxon>
        <taxon>Bacillota</taxon>
        <taxon>Clostridia</taxon>
        <taxon>Thermosediminibacterales</taxon>
        <taxon>Tepidanaerobacteraceae</taxon>
        <taxon>Biomaibacter</taxon>
    </lineage>
</organism>
<reference evidence="2 3" key="1">
    <citation type="submission" date="2018-10" db="EMBL/GenBank/DDBJ databases">
        <authorList>
            <person name="Zhang X."/>
        </authorList>
    </citation>
    <scope>NUCLEOTIDE SEQUENCE [LARGE SCALE GENOMIC DNA]</scope>
    <source>
        <strain evidence="2 3">SK-G1</strain>
    </source>
</reference>
<dbReference type="AlphaFoldDB" id="A0A3G2R9H8"/>
<dbReference type="Gene3D" id="3.30.70.930">
    <property type="match status" value="1"/>
</dbReference>